<keyword evidence="3" id="KW-0540">Nuclease</keyword>
<keyword evidence="5" id="KW-0378">Hydrolase</keyword>
<accession>A0A512BDE6</accession>
<comment type="caution">
    <text evidence="8">The sequence shown here is derived from an EMBL/GenBank/DDBJ whole genome shotgun (WGS) entry which is preliminary data.</text>
</comment>
<comment type="similarity">
    <text evidence="1">Belongs to the HicA mRNA interferase family.</text>
</comment>
<protein>
    <recommendedName>
        <fullName evidence="10">Addiction module toxin, HicA family protein</fullName>
    </recommendedName>
</protein>
<evidence type="ECO:0000256" key="1">
    <source>
        <dbReference type="ARBA" id="ARBA00006620"/>
    </source>
</evidence>
<dbReference type="Gene3D" id="3.30.920.30">
    <property type="entry name" value="Hypothetical protein"/>
    <property type="match status" value="1"/>
</dbReference>
<evidence type="ECO:0000256" key="2">
    <source>
        <dbReference type="ARBA" id="ARBA00022649"/>
    </source>
</evidence>
<evidence type="ECO:0000256" key="5">
    <source>
        <dbReference type="ARBA" id="ARBA00022801"/>
    </source>
</evidence>
<dbReference type="PANTHER" id="PTHR34873:SF3">
    <property type="entry name" value="ADDICTION MODULE TOXIN, HICA FAMILY"/>
    <property type="match status" value="1"/>
</dbReference>
<dbReference type="PANTHER" id="PTHR34873">
    <property type="entry name" value="SSR1766 PROTEIN"/>
    <property type="match status" value="1"/>
</dbReference>
<evidence type="ECO:0000256" key="6">
    <source>
        <dbReference type="ARBA" id="ARBA00022884"/>
    </source>
</evidence>
<keyword evidence="2" id="KW-1277">Toxin-antitoxin system</keyword>
<evidence type="ECO:0000313" key="9">
    <source>
        <dbReference type="Proteomes" id="UP000321513"/>
    </source>
</evidence>
<evidence type="ECO:0008006" key="10">
    <source>
        <dbReference type="Google" id="ProtNLM"/>
    </source>
</evidence>
<dbReference type="GO" id="GO:0004519">
    <property type="term" value="F:endonuclease activity"/>
    <property type="evidence" value="ECO:0007669"/>
    <property type="project" value="UniProtKB-KW"/>
</dbReference>
<dbReference type="InterPro" id="IPR012933">
    <property type="entry name" value="HicA_mRNA_interferase"/>
</dbReference>
<keyword evidence="7" id="KW-0346">Stress response</keyword>
<name>A0A512BDE6_9BACT</name>
<organism evidence="8 9">
    <name type="scientific">Segetibacter aerophilus</name>
    <dbReference type="NCBI Taxonomy" id="670293"/>
    <lineage>
        <taxon>Bacteria</taxon>
        <taxon>Pseudomonadati</taxon>
        <taxon>Bacteroidota</taxon>
        <taxon>Chitinophagia</taxon>
        <taxon>Chitinophagales</taxon>
        <taxon>Chitinophagaceae</taxon>
        <taxon>Segetibacter</taxon>
    </lineage>
</organism>
<dbReference type="RefSeq" id="WP_147204090.1">
    <property type="nucleotide sequence ID" value="NZ_BJYT01000008.1"/>
</dbReference>
<dbReference type="InterPro" id="IPR038570">
    <property type="entry name" value="HicA_sf"/>
</dbReference>
<dbReference type="EMBL" id="BJYT01000008">
    <property type="protein sequence ID" value="GEO09980.1"/>
    <property type="molecule type" value="Genomic_DNA"/>
</dbReference>
<reference evidence="8 9" key="1">
    <citation type="submission" date="2019-07" db="EMBL/GenBank/DDBJ databases">
        <title>Whole genome shotgun sequence of Segetibacter aerophilus NBRC 106135.</title>
        <authorList>
            <person name="Hosoyama A."/>
            <person name="Uohara A."/>
            <person name="Ohji S."/>
            <person name="Ichikawa N."/>
        </authorList>
    </citation>
    <scope>NUCLEOTIDE SEQUENCE [LARGE SCALE GENOMIC DNA]</scope>
    <source>
        <strain evidence="8 9">NBRC 106135</strain>
    </source>
</reference>
<dbReference type="OrthoDB" id="9798547at2"/>
<evidence type="ECO:0000256" key="4">
    <source>
        <dbReference type="ARBA" id="ARBA00022759"/>
    </source>
</evidence>
<evidence type="ECO:0000256" key="7">
    <source>
        <dbReference type="ARBA" id="ARBA00023016"/>
    </source>
</evidence>
<dbReference type="GO" id="GO:0016787">
    <property type="term" value="F:hydrolase activity"/>
    <property type="evidence" value="ECO:0007669"/>
    <property type="project" value="UniProtKB-KW"/>
</dbReference>
<dbReference type="SUPFAM" id="SSF54786">
    <property type="entry name" value="YcfA/nrd intein domain"/>
    <property type="match status" value="1"/>
</dbReference>
<gene>
    <name evidence="8" type="ORF">SAE01_24760</name>
</gene>
<keyword evidence="6" id="KW-0694">RNA-binding</keyword>
<dbReference type="GO" id="GO:0003729">
    <property type="term" value="F:mRNA binding"/>
    <property type="evidence" value="ECO:0007669"/>
    <property type="project" value="InterPro"/>
</dbReference>
<sequence length="68" mass="7804">MKTVSGKQFAKILETKGWTLKRIQGSHFIYSHPNKNQIISVPVHKNEDLKKGLQKSLMNLAEIKDDEL</sequence>
<dbReference type="Proteomes" id="UP000321513">
    <property type="component" value="Unassembled WGS sequence"/>
</dbReference>
<proteinExistence type="inferred from homology"/>
<evidence type="ECO:0000313" key="8">
    <source>
        <dbReference type="EMBL" id="GEO09980.1"/>
    </source>
</evidence>
<keyword evidence="9" id="KW-1185">Reference proteome</keyword>
<dbReference type="AlphaFoldDB" id="A0A512BDE6"/>
<dbReference type="Pfam" id="PF07927">
    <property type="entry name" value="HicA_toxin"/>
    <property type="match status" value="1"/>
</dbReference>
<evidence type="ECO:0000256" key="3">
    <source>
        <dbReference type="ARBA" id="ARBA00022722"/>
    </source>
</evidence>
<keyword evidence="4" id="KW-0255">Endonuclease</keyword>